<reference evidence="1" key="1">
    <citation type="submission" date="2021-12" db="EMBL/GenBank/DDBJ databases">
        <title>Draft genome sequence of Corynebacterium ammoniagenes strain T-723.</title>
        <authorList>
            <person name="Matsuzawa M."/>
            <person name="Hiratani M."/>
            <person name="Abe I."/>
            <person name="Tsuji Y."/>
            <person name="Nakamura J."/>
        </authorList>
    </citation>
    <scope>NUCLEOTIDE SEQUENCE</scope>
    <source>
        <strain evidence="1">T-723</strain>
    </source>
</reference>
<dbReference type="Proteomes" id="UP001054925">
    <property type="component" value="Unassembled WGS sequence"/>
</dbReference>
<evidence type="ECO:0000313" key="1">
    <source>
        <dbReference type="EMBL" id="GJN43545.1"/>
    </source>
</evidence>
<gene>
    <name evidence="1" type="ORF">CAT723_20240</name>
</gene>
<accession>A0AAV5GBT5</accession>
<evidence type="ECO:0000313" key="2">
    <source>
        <dbReference type="Proteomes" id="UP001054925"/>
    </source>
</evidence>
<proteinExistence type="predicted"/>
<organism evidence="1 2">
    <name type="scientific">Corynebacterium ammoniagenes</name>
    <name type="common">Brevibacterium ammoniagenes</name>
    <dbReference type="NCBI Taxonomy" id="1697"/>
    <lineage>
        <taxon>Bacteria</taxon>
        <taxon>Bacillati</taxon>
        <taxon>Actinomycetota</taxon>
        <taxon>Actinomycetes</taxon>
        <taxon>Mycobacteriales</taxon>
        <taxon>Corynebacteriaceae</taxon>
        <taxon>Corynebacterium</taxon>
    </lineage>
</organism>
<dbReference type="AlphaFoldDB" id="A0AAV5GBT5"/>
<protein>
    <submittedName>
        <fullName evidence="1">Uncharacterized protein</fullName>
    </submittedName>
</protein>
<name>A0AAV5GBT5_CORAM</name>
<dbReference type="RefSeq" id="WP_236163952.1">
    <property type="nucleotide sequence ID" value="NZ_BQKK01000005.1"/>
</dbReference>
<dbReference type="EMBL" id="BQKK01000005">
    <property type="protein sequence ID" value="GJN43545.1"/>
    <property type="molecule type" value="Genomic_DNA"/>
</dbReference>
<sequence length="403" mass="45396">MSRLERELASALAQSLQAQEFTLHESMWVKPVAGMANAYLAVEAPLGSAVFHDESETAHFTPIFRLLVDISQVQPLLPPEALTGMLNVDGRVWGQLWAQRPFDLSDIIPTTIGVRSSQEISRATEHFLLGRLKIFEEQIDLLAWSIQGLQELSLELVDGYRLSPVHWKTLMMVLAANGREARAAFEHTAQLIDAYYDTTIGDAYLQLLDAAPMDRLKLWYLVGADEDPTDFQIPPAPRPGTIVPSRAGWRRQPMPARAPSGQRVQPIDLNWPTDDISGWVEHSAQCLRYFLGHDVVFEVDVEHLDFAHAMALECQLLDTFADYAAFSQPQNFYLQTTYVRVFGEFYRQQVPDAAWVQHPEDSWLHPGIALPDGEVIDLFAICEQIFDKRDGIVVGQALPLGQY</sequence>
<comment type="caution">
    <text evidence="1">The sequence shown here is derived from an EMBL/GenBank/DDBJ whole genome shotgun (WGS) entry which is preliminary data.</text>
</comment>